<organism evidence="2 3">
    <name type="scientific">Geotrichum candidum</name>
    <name type="common">Oospora lactis</name>
    <name type="synonym">Dipodascus geotrichum</name>
    <dbReference type="NCBI Taxonomy" id="1173061"/>
    <lineage>
        <taxon>Eukaryota</taxon>
        <taxon>Fungi</taxon>
        <taxon>Dikarya</taxon>
        <taxon>Ascomycota</taxon>
        <taxon>Saccharomycotina</taxon>
        <taxon>Dipodascomycetes</taxon>
        <taxon>Dipodascales</taxon>
        <taxon>Dipodascaceae</taxon>
        <taxon>Geotrichum</taxon>
    </lineage>
</organism>
<evidence type="ECO:0000313" key="2">
    <source>
        <dbReference type="EMBL" id="KAF5099930.1"/>
    </source>
</evidence>
<reference evidence="2" key="2">
    <citation type="submission" date="2020-01" db="EMBL/GenBank/DDBJ databases">
        <authorList>
            <person name="Perkins V."/>
            <person name="Lessard M.-H."/>
            <person name="Dugat-Bony E."/>
            <person name="Frenette M."/>
            <person name="Labrie S."/>
        </authorList>
    </citation>
    <scope>NUCLEOTIDE SEQUENCE</scope>
    <source>
        <strain evidence="2">LMA-70</strain>
    </source>
</reference>
<dbReference type="Pfam" id="PF04749">
    <property type="entry name" value="PLAC8"/>
    <property type="match status" value="1"/>
</dbReference>
<gene>
    <name evidence="2" type="ORF">DV451_002753</name>
</gene>
<dbReference type="AlphaFoldDB" id="A0A9P5G5N5"/>
<dbReference type="Proteomes" id="UP000750522">
    <property type="component" value="Unassembled WGS sequence"/>
</dbReference>
<accession>A0A9P5G5N5</accession>
<dbReference type="PANTHER" id="PTHR15907">
    <property type="entry name" value="DUF614 FAMILY PROTEIN-RELATED"/>
    <property type="match status" value="1"/>
</dbReference>
<comment type="caution">
    <text evidence="2">The sequence shown here is derived from an EMBL/GenBank/DDBJ whole genome shotgun (WGS) entry which is preliminary data.</text>
</comment>
<keyword evidence="1" id="KW-1133">Transmembrane helix</keyword>
<keyword evidence="1" id="KW-0472">Membrane</keyword>
<evidence type="ECO:0000256" key="1">
    <source>
        <dbReference type="SAM" id="Phobius"/>
    </source>
</evidence>
<protein>
    <submittedName>
        <fullName evidence="2">Uncharacterized protein</fullName>
    </submittedName>
</protein>
<reference evidence="2" key="1">
    <citation type="journal article" date="2020" name="Front. Microbiol.">
        <title>Phenotypic and Genetic Characterization of the Cheese Ripening Yeast Geotrichum candidum.</title>
        <authorList>
            <person name="Perkins V."/>
            <person name="Vignola S."/>
            <person name="Lessard M.H."/>
            <person name="Plante P.L."/>
            <person name="Corbeil J."/>
            <person name="Dugat-Bony E."/>
            <person name="Frenette M."/>
            <person name="Labrie S."/>
        </authorList>
    </citation>
    <scope>NUCLEOTIDE SEQUENCE</scope>
    <source>
        <strain evidence="2">LMA-70</strain>
    </source>
</reference>
<keyword evidence="1" id="KW-0812">Transmembrane</keyword>
<sequence length="185" mass="20825">MAEKVITNEPEANNFFLHPTQDVNSKSIMSSAQPTIDSLKLNGNGLHRDLPPRKFQTGLFDCFTDIPTCLCAACCGPCLFHRTYHVLNRPNPNELNDDEWVGGTCLAYCLVGSCTGIGAWFWSFLRRGAIREKYNIDGNTRMDLVLTCCCAPCTLAQEDIEVRKLEKERILEYQRSQQSVANQTL</sequence>
<dbReference type="InterPro" id="IPR006461">
    <property type="entry name" value="PLAC_motif_containing"/>
</dbReference>
<name>A0A9P5G5N5_GEOCN</name>
<evidence type="ECO:0000313" key="3">
    <source>
        <dbReference type="Proteomes" id="UP000750522"/>
    </source>
</evidence>
<dbReference type="EMBL" id="QQZK01000053">
    <property type="protein sequence ID" value="KAF5099930.1"/>
    <property type="molecule type" value="Genomic_DNA"/>
</dbReference>
<proteinExistence type="predicted"/>
<feature type="transmembrane region" description="Helical" evidence="1">
    <location>
        <begin position="100"/>
        <end position="125"/>
    </location>
</feature>
<dbReference type="NCBIfam" id="TIGR01571">
    <property type="entry name" value="A_thal_Cys_rich"/>
    <property type="match status" value="1"/>
</dbReference>